<sequence length="118" mass="13678">MRERTLVLDKAGISREAYRELLHFCRQLEEKKRRLSHLRGWGGPEWERARLERDVALIARLAREAAGEALVLNVCYGVRFEALGAPCGRRQFYEMRRRFFTLLARAKWGPGDEACGEG</sequence>
<evidence type="ECO:0000313" key="2">
    <source>
        <dbReference type="Proteomes" id="UP000654279"/>
    </source>
</evidence>
<accession>A0A926HN17</accession>
<organism evidence="1 2">
    <name type="scientific">Luoshenia tenuis</name>
    <dbReference type="NCBI Taxonomy" id="2763654"/>
    <lineage>
        <taxon>Bacteria</taxon>
        <taxon>Bacillati</taxon>
        <taxon>Bacillota</taxon>
        <taxon>Clostridia</taxon>
        <taxon>Christensenellales</taxon>
        <taxon>Christensenellaceae</taxon>
        <taxon>Luoshenia</taxon>
    </lineage>
</organism>
<name>A0A926HN17_9FIRM</name>
<comment type="caution">
    <text evidence="1">The sequence shown here is derived from an EMBL/GenBank/DDBJ whole genome shotgun (WGS) entry which is preliminary data.</text>
</comment>
<dbReference type="EMBL" id="JACRSO010000004">
    <property type="protein sequence ID" value="MBC8529728.1"/>
    <property type="molecule type" value="Genomic_DNA"/>
</dbReference>
<protein>
    <submittedName>
        <fullName evidence="1">Uncharacterized protein</fullName>
    </submittedName>
</protein>
<dbReference type="AlphaFoldDB" id="A0A926HN17"/>
<dbReference type="Proteomes" id="UP000654279">
    <property type="component" value="Unassembled WGS sequence"/>
</dbReference>
<proteinExistence type="predicted"/>
<reference evidence="1" key="1">
    <citation type="submission" date="2020-08" db="EMBL/GenBank/DDBJ databases">
        <title>Genome public.</title>
        <authorList>
            <person name="Liu C."/>
            <person name="Sun Q."/>
        </authorList>
    </citation>
    <scope>NUCLEOTIDE SEQUENCE</scope>
    <source>
        <strain evidence="1">NSJ-44</strain>
    </source>
</reference>
<gene>
    <name evidence="1" type="ORF">H8699_09835</name>
</gene>
<keyword evidence="2" id="KW-1185">Reference proteome</keyword>
<evidence type="ECO:0000313" key="1">
    <source>
        <dbReference type="EMBL" id="MBC8529728.1"/>
    </source>
</evidence>
<dbReference type="RefSeq" id="WP_249285546.1">
    <property type="nucleotide sequence ID" value="NZ_JACRSO010000004.1"/>
</dbReference>